<protein>
    <submittedName>
        <fullName evidence="3">DUF1294 domain-containing protein</fullName>
    </submittedName>
</protein>
<evidence type="ECO:0000256" key="2">
    <source>
        <dbReference type="SAM" id="Phobius"/>
    </source>
</evidence>
<dbReference type="AlphaFoldDB" id="A0A2S3ZAJ8"/>
<feature type="transmembrane region" description="Helical" evidence="2">
    <location>
        <begin position="124"/>
        <end position="148"/>
    </location>
</feature>
<dbReference type="Pfam" id="PF06961">
    <property type="entry name" value="DUF1294"/>
    <property type="match status" value="1"/>
</dbReference>
<dbReference type="RefSeq" id="WP_103461703.1">
    <property type="nucleotide sequence ID" value="NZ_PPXD01000026.1"/>
</dbReference>
<sequence length="157" mass="17414">MGSRTEQSTRVRPTGQRMPSSSRRTPARRTSRAARYLPILVLVAGYLVVHLLWPIPVWVAGLYLVASIVCFAVYAADKSAATKGRWRVSEKTLLLLGVVGGWPGAIVAQQTLRHKTQKASFRSAFWATVFLNLLAFAVFATPVFDLLAEWTQRTLSL</sequence>
<evidence type="ECO:0000313" key="4">
    <source>
        <dbReference type="Proteomes" id="UP000237340"/>
    </source>
</evidence>
<name>A0A2S3ZAJ8_9MICO</name>
<organism evidence="3 4">
    <name type="scientific">Cryobacterium zongtaii</name>
    <dbReference type="NCBI Taxonomy" id="1259217"/>
    <lineage>
        <taxon>Bacteria</taxon>
        <taxon>Bacillati</taxon>
        <taxon>Actinomycetota</taxon>
        <taxon>Actinomycetes</taxon>
        <taxon>Micrococcales</taxon>
        <taxon>Microbacteriaceae</taxon>
        <taxon>Cryobacterium</taxon>
    </lineage>
</organism>
<keyword evidence="2" id="KW-0472">Membrane</keyword>
<proteinExistence type="predicted"/>
<feature type="transmembrane region" description="Helical" evidence="2">
    <location>
        <begin position="33"/>
        <end position="52"/>
    </location>
</feature>
<feature type="transmembrane region" description="Helical" evidence="2">
    <location>
        <begin position="58"/>
        <end position="76"/>
    </location>
</feature>
<comment type="caution">
    <text evidence="3">The sequence shown here is derived from an EMBL/GenBank/DDBJ whole genome shotgun (WGS) entry which is preliminary data.</text>
</comment>
<gene>
    <name evidence="3" type="ORF">C3B61_17140</name>
</gene>
<evidence type="ECO:0000313" key="3">
    <source>
        <dbReference type="EMBL" id="POH62570.1"/>
    </source>
</evidence>
<dbReference type="Proteomes" id="UP000237340">
    <property type="component" value="Unassembled WGS sequence"/>
</dbReference>
<evidence type="ECO:0000256" key="1">
    <source>
        <dbReference type="SAM" id="MobiDB-lite"/>
    </source>
</evidence>
<feature type="transmembrane region" description="Helical" evidence="2">
    <location>
        <begin position="92"/>
        <end position="112"/>
    </location>
</feature>
<keyword evidence="4" id="KW-1185">Reference proteome</keyword>
<accession>A0A2S3ZAJ8</accession>
<reference evidence="3 4" key="1">
    <citation type="submission" date="2018-01" db="EMBL/GenBank/DDBJ databases">
        <title>Cryobacterium sp. nov., from glaciers in China.</title>
        <authorList>
            <person name="Liu Q."/>
            <person name="Xin Y.-H."/>
        </authorList>
    </citation>
    <scope>NUCLEOTIDE SEQUENCE [LARGE SCALE GENOMIC DNA]</scope>
    <source>
        <strain evidence="3 4">TMN-42</strain>
    </source>
</reference>
<keyword evidence="2" id="KW-1133">Transmembrane helix</keyword>
<keyword evidence="2" id="KW-0812">Transmembrane</keyword>
<dbReference type="InterPro" id="IPR010718">
    <property type="entry name" value="DUF1294"/>
</dbReference>
<feature type="region of interest" description="Disordered" evidence="1">
    <location>
        <begin position="1"/>
        <end position="29"/>
    </location>
</feature>
<dbReference type="EMBL" id="PPXD01000026">
    <property type="protein sequence ID" value="POH62570.1"/>
    <property type="molecule type" value="Genomic_DNA"/>
</dbReference>
<feature type="compositionally biased region" description="Polar residues" evidence="1">
    <location>
        <begin position="1"/>
        <end position="11"/>
    </location>
</feature>